<name>Q7XII8_ORYSJ</name>
<dbReference type="Proteomes" id="UP000000763">
    <property type="component" value="Chromosome 7"/>
</dbReference>
<sequence>MLGLGASDTETASGTEIGGAVVVITGKHRRGFGHGRRVIGACMISNGMWDGNELGLSPAPCSGQRPHCWVQKQKAEAARSARPAGRAARHALVLTRGHVRSDLPEPQDGGVA</sequence>
<evidence type="ECO:0000313" key="1">
    <source>
        <dbReference type="EMBL" id="BAC79684.1"/>
    </source>
</evidence>
<gene>
    <name evidence="1" type="primary">OJ1019_E02.5</name>
</gene>
<reference evidence="2" key="1">
    <citation type="journal article" date="2005" name="Nature">
        <title>The map-based sequence of the rice genome.</title>
        <authorList>
            <consortium name="International rice genome sequencing project (IRGSP)"/>
            <person name="Matsumoto T."/>
            <person name="Wu J."/>
            <person name="Kanamori H."/>
            <person name="Katayose Y."/>
            <person name="Fujisawa M."/>
            <person name="Namiki N."/>
            <person name="Mizuno H."/>
            <person name="Yamamoto K."/>
            <person name="Antonio B.A."/>
            <person name="Baba T."/>
            <person name="Sakata K."/>
            <person name="Nagamura Y."/>
            <person name="Aoki H."/>
            <person name="Arikawa K."/>
            <person name="Arita K."/>
            <person name="Bito T."/>
            <person name="Chiden Y."/>
            <person name="Fujitsuka N."/>
            <person name="Fukunaka R."/>
            <person name="Hamada M."/>
            <person name="Harada C."/>
            <person name="Hayashi A."/>
            <person name="Hijishita S."/>
            <person name="Honda M."/>
            <person name="Hosokawa S."/>
            <person name="Ichikawa Y."/>
            <person name="Idonuma A."/>
            <person name="Iijima M."/>
            <person name="Ikeda M."/>
            <person name="Ikeno M."/>
            <person name="Ito K."/>
            <person name="Ito S."/>
            <person name="Ito T."/>
            <person name="Ito Y."/>
            <person name="Ito Y."/>
            <person name="Iwabuchi A."/>
            <person name="Kamiya K."/>
            <person name="Karasawa W."/>
            <person name="Kurita K."/>
            <person name="Katagiri S."/>
            <person name="Kikuta A."/>
            <person name="Kobayashi H."/>
            <person name="Kobayashi N."/>
            <person name="Machita K."/>
            <person name="Maehara T."/>
            <person name="Masukawa M."/>
            <person name="Mizubayashi T."/>
            <person name="Mukai Y."/>
            <person name="Nagasaki H."/>
            <person name="Nagata Y."/>
            <person name="Naito S."/>
            <person name="Nakashima M."/>
            <person name="Nakama Y."/>
            <person name="Nakamichi Y."/>
            <person name="Nakamura M."/>
            <person name="Meguro A."/>
            <person name="Negishi M."/>
            <person name="Ohta I."/>
            <person name="Ohta T."/>
            <person name="Okamoto M."/>
            <person name="Ono N."/>
            <person name="Saji S."/>
            <person name="Sakaguchi M."/>
            <person name="Sakai K."/>
            <person name="Shibata M."/>
            <person name="Shimokawa T."/>
            <person name="Song J."/>
            <person name="Takazaki Y."/>
            <person name="Terasawa K."/>
            <person name="Tsugane M."/>
            <person name="Tsuji K."/>
            <person name="Ueda S."/>
            <person name="Waki K."/>
            <person name="Yamagata H."/>
            <person name="Yamamoto M."/>
            <person name="Yamamoto S."/>
            <person name="Yamane H."/>
            <person name="Yoshiki S."/>
            <person name="Yoshihara R."/>
            <person name="Yukawa K."/>
            <person name="Zhong H."/>
            <person name="Yano M."/>
            <person name="Yuan Q."/>
            <person name="Ouyang S."/>
            <person name="Liu J."/>
            <person name="Jones K.M."/>
            <person name="Gansberger K."/>
            <person name="Moffat K."/>
            <person name="Hill J."/>
            <person name="Bera J."/>
            <person name="Fadrosh D."/>
            <person name="Jin S."/>
            <person name="Johri S."/>
            <person name="Kim M."/>
            <person name="Overton L."/>
            <person name="Reardon M."/>
            <person name="Tsitrin T."/>
            <person name="Vuong H."/>
            <person name="Weaver B."/>
            <person name="Ciecko A."/>
            <person name="Tallon L."/>
            <person name="Jackson J."/>
            <person name="Pai G."/>
            <person name="Aken S.V."/>
            <person name="Utterback T."/>
            <person name="Reidmuller S."/>
            <person name="Feldblyum T."/>
            <person name="Hsiao J."/>
            <person name="Zismann V."/>
            <person name="Iobst S."/>
            <person name="de Vazeille A.R."/>
            <person name="Buell C.R."/>
            <person name="Ying K."/>
            <person name="Li Y."/>
            <person name="Lu T."/>
            <person name="Huang Y."/>
            <person name="Zhao Q."/>
            <person name="Feng Q."/>
            <person name="Zhang L."/>
            <person name="Zhu J."/>
            <person name="Weng Q."/>
            <person name="Mu J."/>
            <person name="Lu Y."/>
            <person name="Fan D."/>
            <person name="Liu Y."/>
            <person name="Guan J."/>
            <person name="Zhang Y."/>
            <person name="Yu S."/>
            <person name="Liu X."/>
            <person name="Zhang Y."/>
            <person name="Hong G."/>
            <person name="Han B."/>
            <person name="Choisne N."/>
            <person name="Demange N."/>
            <person name="Orjeda G."/>
            <person name="Samain S."/>
            <person name="Cattolico L."/>
            <person name="Pelletier E."/>
            <person name="Couloux A."/>
            <person name="Segurens B."/>
            <person name="Wincker P."/>
            <person name="D'Hont A."/>
            <person name="Scarpelli C."/>
            <person name="Weissenbach J."/>
            <person name="Salanoubat M."/>
            <person name="Quetier F."/>
            <person name="Yu Y."/>
            <person name="Kim H.R."/>
            <person name="Rambo T."/>
            <person name="Currie J."/>
            <person name="Collura K."/>
            <person name="Luo M."/>
            <person name="Yang T."/>
            <person name="Ammiraju J.S.S."/>
            <person name="Engler F."/>
            <person name="Soderlund C."/>
            <person name="Wing R.A."/>
            <person name="Palmer L.E."/>
            <person name="de la Bastide M."/>
            <person name="Spiegel L."/>
            <person name="Nascimento L."/>
            <person name="Zutavern T."/>
            <person name="O'Shaughnessy A."/>
            <person name="Dike S."/>
            <person name="Dedhia N."/>
            <person name="Preston R."/>
            <person name="Balija V."/>
            <person name="McCombie W.R."/>
            <person name="Chow T."/>
            <person name="Chen H."/>
            <person name="Chung M."/>
            <person name="Chen C."/>
            <person name="Shaw J."/>
            <person name="Wu H."/>
            <person name="Hsiao K."/>
            <person name="Chao Y."/>
            <person name="Chu M."/>
            <person name="Cheng C."/>
            <person name="Hour A."/>
            <person name="Lee P."/>
            <person name="Lin S."/>
            <person name="Lin Y."/>
            <person name="Liou J."/>
            <person name="Liu S."/>
            <person name="Hsing Y."/>
            <person name="Raghuvanshi S."/>
            <person name="Mohanty A."/>
            <person name="Bharti A.K."/>
            <person name="Gaur A."/>
            <person name="Gupta V."/>
            <person name="Kumar D."/>
            <person name="Ravi V."/>
            <person name="Vij S."/>
            <person name="Kapur A."/>
            <person name="Khurana P."/>
            <person name="Khurana P."/>
            <person name="Khurana J.P."/>
            <person name="Tyagi A.K."/>
            <person name="Gaikwad K."/>
            <person name="Singh A."/>
            <person name="Dalal V."/>
            <person name="Srivastava S."/>
            <person name="Dixit A."/>
            <person name="Pal A.K."/>
            <person name="Ghazi I.A."/>
            <person name="Yadav M."/>
            <person name="Pandit A."/>
            <person name="Bhargava A."/>
            <person name="Sureshbabu K."/>
            <person name="Batra K."/>
            <person name="Sharma T.R."/>
            <person name="Mohapatra T."/>
            <person name="Singh N.K."/>
            <person name="Messing J."/>
            <person name="Nelson A.B."/>
            <person name="Fuks G."/>
            <person name="Kavchok S."/>
            <person name="Keizer G."/>
            <person name="Linton E."/>
            <person name="Llaca V."/>
            <person name="Song R."/>
            <person name="Tanyolac B."/>
            <person name="Young S."/>
            <person name="Ho-Il K."/>
            <person name="Hahn J.H."/>
            <person name="Sangsakoo G."/>
            <person name="Vanavichit A."/>
            <person name="de Mattos Luiz.A.T."/>
            <person name="Zimmer P.D."/>
            <person name="Malone G."/>
            <person name="Dellagostin O."/>
            <person name="de Oliveira A.C."/>
            <person name="Bevan M."/>
            <person name="Bancroft I."/>
            <person name="Minx P."/>
            <person name="Cordum H."/>
            <person name="Wilson R."/>
            <person name="Cheng Z."/>
            <person name="Jin W."/>
            <person name="Jiang J."/>
            <person name="Leong S.A."/>
            <person name="Iwama H."/>
            <person name="Gojobori T."/>
            <person name="Itoh T."/>
            <person name="Niimura Y."/>
            <person name="Fujii Y."/>
            <person name="Habara T."/>
            <person name="Sakai H."/>
            <person name="Sato Y."/>
            <person name="Wilson G."/>
            <person name="Kumar K."/>
            <person name="McCouch S."/>
            <person name="Juretic N."/>
            <person name="Hoen D."/>
            <person name="Wright S."/>
            <person name="Bruskiewich R."/>
            <person name="Bureau T."/>
            <person name="Miyao A."/>
            <person name="Hirochika H."/>
            <person name="Nishikawa T."/>
            <person name="Kadowaki K."/>
            <person name="Sugiura M."/>
            <person name="Burr B."/>
            <person name="Sasaki T."/>
        </authorList>
    </citation>
    <scope>NUCLEOTIDE SEQUENCE [LARGE SCALE GENOMIC DNA]</scope>
    <source>
        <strain evidence="2">cv. Nipponbare</strain>
    </source>
</reference>
<dbReference type="EMBL" id="AP003981">
    <property type="protein sequence ID" value="BAC79684.1"/>
    <property type="molecule type" value="Genomic_DNA"/>
</dbReference>
<organism evidence="1 2">
    <name type="scientific">Oryza sativa subsp. japonica</name>
    <name type="common">Rice</name>
    <dbReference type="NCBI Taxonomy" id="39947"/>
    <lineage>
        <taxon>Eukaryota</taxon>
        <taxon>Viridiplantae</taxon>
        <taxon>Streptophyta</taxon>
        <taxon>Embryophyta</taxon>
        <taxon>Tracheophyta</taxon>
        <taxon>Spermatophyta</taxon>
        <taxon>Magnoliopsida</taxon>
        <taxon>Liliopsida</taxon>
        <taxon>Poales</taxon>
        <taxon>Poaceae</taxon>
        <taxon>BOP clade</taxon>
        <taxon>Oryzoideae</taxon>
        <taxon>Oryzeae</taxon>
        <taxon>Oryzinae</taxon>
        <taxon>Oryza</taxon>
        <taxon>Oryza sativa</taxon>
    </lineage>
</organism>
<proteinExistence type="predicted"/>
<accession>Q7XII8</accession>
<evidence type="ECO:0000313" key="2">
    <source>
        <dbReference type="Proteomes" id="UP000000763"/>
    </source>
</evidence>
<dbReference type="AlphaFoldDB" id="Q7XII8"/>
<reference evidence="2" key="2">
    <citation type="journal article" date="2008" name="Nucleic Acids Res.">
        <title>The rice annotation project database (RAP-DB): 2008 update.</title>
        <authorList>
            <consortium name="The rice annotation project (RAP)"/>
        </authorList>
    </citation>
    <scope>GENOME REANNOTATION</scope>
    <source>
        <strain evidence="2">cv. Nipponbare</strain>
    </source>
</reference>
<protein>
    <submittedName>
        <fullName evidence="1">Uncharacterized protein</fullName>
    </submittedName>
</protein>